<dbReference type="InterPro" id="IPR057499">
    <property type="entry name" value="Kelch_FKB95"/>
</dbReference>
<dbReference type="SUPFAM" id="SSF81383">
    <property type="entry name" value="F-box domain"/>
    <property type="match status" value="1"/>
</dbReference>
<accession>R0HW77</accession>
<dbReference type="InterPro" id="IPR001810">
    <property type="entry name" value="F-box_dom"/>
</dbReference>
<dbReference type="InterPro" id="IPR050354">
    <property type="entry name" value="F-box/kelch-repeat_ARATH"/>
</dbReference>
<organism evidence="3 4">
    <name type="scientific">Capsella rubella</name>
    <dbReference type="NCBI Taxonomy" id="81985"/>
    <lineage>
        <taxon>Eukaryota</taxon>
        <taxon>Viridiplantae</taxon>
        <taxon>Streptophyta</taxon>
        <taxon>Embryophyta</taxon>
        <taxon>Tracheophyta</taxon>
        <taxon>Spermatophyta</taxon>
        <taxon>Magnoliopsida</taxon>
        <taxon>eudicotyledons</taxon>
        <taxon>Gunneridae</taxon>
        <taxon>Pentapetalae</taxon>
        <taxon>rosids</taxon>
        <taxon>malvids</taxon>
        <taxon>Brassicales</taxon>
        <taxon>Brassicaceae</taxon>
        <taxon>Camelineae</taxon>
        <taxon>Capsella</taxon>
    </lineage>
</organism>
<name>R0HW77_9BRAS</name>
<dbReference type="Pfam" id="PF25210">
    <property type="entry name" value="Kelch_FKB95"/>
    <property type="match status" value="1"/>
</dbReference>
<keyword evidence="4" id="KW-1185">Reference proteome</keyword>
<dbReference type="InterPro" id="IPR015915">
    <property type="entry name" value="Kelch-typ_b-propeller"/>
</dbReference>
<dbReference type="PANTHER" id="PTHR24414">
    <property type="entry name" value="F-BOX/KELCH-REPEAT PROTEIN SKIP4"/>
    <property type="match status" value="1"/>
</dbReference>
<dbReference type="PANTHER" id="PTHR24414:SF95">
    <property type="entry name" value="F-BOX DOMAIN-CONTAINING PROTEIN"/>
    <property type="match status" value="1"/>
</dbReference>
<gene>
    <name evidence="3" type="ORF">CARUB_v10021580mg</name>
</gene>
<proteinExistence type="predicted"/>
<protein>
    <submittedName>
        <fullName evidence="3">Uncharacterized protein</fullName>
    </submittedName>
</protein>
<dbReference type="CDD" id="cd22152">
    <property type="entry name" value="F-box_AtAFR-like"/>
    <property type="match status" value="1"/>
</dbReference>
<evidence type="ECO:0000313" key="3">
    <source>
        <dbReference type="EMBL" id="EOA34079.1"/>
    </source>
</evidence>
<feature type="domain" description="FKB95-like N-terminal Kelch" evidence="2">
    <location>
        <begin position="78"/>
        <end position="169"/>
    </location>
</feature>
<dbReference type="eggNOG" id="KOG1072">
    <property type="taxonomic scope" value="Eukaryota"/>
</dbReference>
<dbReference type="EMBL" id="KB870806">
    <property type="protein sequence ID" value="EOA34079.1"/>
    <property type="molecule type" value="Genomic_DNA"/>
</dbReference>
<dbReference type="SUPFAM" id="SSF117281">
    <property type="entry name" value="Kelch motif"/>
    <property type="match status" value="1"/>
</dbReference>
<evidence type="ECO:0000259" key="2">
    <source>
        <dbReference type="Pfam" id="PF25210"/>
    </source>
</evidence>
<reference evidence="4" key="1">
    <citation type="journal article" date="2013" name="Nat. Genet.">
        <title>The Capsella rubella genome and the genomic consequences of rapid mating system evolution.</title>
        <authorList>
            <person name="Slotte T."/>
            <person name="Hazzouri K.M."/>
            <person name="Agren J.A."/>
            <person name="Koenig D."/>
            <person name="Maumus F."/>
            <person name="Guo Y.L."/>
            <person name="Steige K."/>
            <person name="Platts A.E."/>
            <person name="Escobar J.S."/>
            <person name="Newman L.K."/>
            <person name="Wang W."/>
            <person name="Mandakova T."/>
            <person name="Vello E."/>
            <person name="Smith L.M."/>
            <person name="Henz S.R."/>
            <person name="Steffen J."/>
            <person name="Takuno S."/>
            <person name="Brandvain Y."/>
            <person name="Coop G."/>
            <person name="Andolfatto P."/>
            <person name="Hu T.T."/>
            <person name="Blanchette M."/>
            <person name="Clark R.M."/>
            <person name="Quesneville H."/>
            <person name="Nordborg M."/>
            <person name="Gaut B.S."/>
            <person name="Lysak M.A."/>
            <person name="Jenkins J."/>
            <person name="Grimwood J."/>
            <person name="Chapman J."/>
            <person name="Prochnik S."/>
            <person name="Shu S."/>
            <person name="Rokhsar D."/>
            <person name="Schmutz J."/>
            <person name="Weigel D."/>
            <person name="Wright S.I."/>
        </authorList>
    </citation>
    <scope>NUCLEOTIDE SEQUENCE [LARGE SCALE GENOMIC DNA]</scope>
    <source>
        <strain evidence="4">cv. Monte Gargano</strain>
    </source>
</reference>
<evidence type="ECO:0000259" key="1">
    <source>
        <dbReference type="Pfam" id="PF00646"/>
    </source>
</evidence>
<evidence type="ECO:0000313" key="4">
    <source>
        <dbReference type="Proteomes" id="UP000029121"/>
    </source>
</evidence>
<dbReference type="AlphaFoldDB" id="R0HW77"/>
<sequence length="172" mass="19023">MSSAANPSPSPATEPTLMLMSLPYDLLLNCLARVSRLYHPTLFLVSKRFRSLIASPKLHEVHSLSNTKPWQSLGGDRVSSCRVYVLDCKSHKWHQAPSMRVDRSNSSTDSSLDGKIYVAGGCEDVNSSKWVEVFDPKTQTWGSVTNPGKRYRGGEIKSLGLDGKFYLCGLQS</sequence>
<dbReference type="InterPro" id="IPR036047">
    <property type="entry name" value="F-box-like_dom_sf"/>
</dbReference>
<dbReference type="Proteomes" id="UP000029121">
    <property type="component" value="Unassembled WGS sequence"/>
</dbReference>
<feature type="domain" description="F-box" evidence="1">
    <location>
        <begin position="20"/>
        <end position="59"/>
    </location>
</feature>
<dbReference type="Gene3D" id="2.120.10.80">
    <property type="entry name" value="Kelch-type beta propeller"/>
    <property type="match status" value="1"/>
</dbReference>
<dbReference type="Pfam" id="PF00646">
    <property type="entry name" value="F-box"/>
    <property type="match status" value="1"/>
</dbReference>